<gene>
    <name evidence="3" type="ORF">EDD38_5109</name>
    <name evidence="2" type="ORF">EDD39_4619</name>
</gene>
<feature type="domain" description="MbtH-like" evidence="1">
    <location>
        <begin position="3"/>
        <end position="57"/>
    </location>
</feature>
<evidence type="ECO:0000313" key="2">
    <source>
        <dbReference type="EMBL" id="ROR46355.1"/>
    </source>
</evidence>
<sequence length="60" mass="6522">MPNPFEPPDDPAEPSHLVLTNAAGRQSLWPVFAEVPDGWTVGFPAHTHHACTAHLEGDPR</sequence>
<reference evidence="4 5" key="1">
    <citation type="submission" date="2018-11" db="EMBL/GenBank/DDBJ databases">
        <title>Sequencing the genomes of 1000 actinobacteria strains.</title>
        <authorList>
            <person name="Klenk H.-P."/>
        </authorList>
    </citation>
    <scope>NUCLEOTIDE SEQUENCE [LARGE SCALE GENOMIC DNA]</scope>
    <source>
        <strain evidence="2 5">DSM 44780</strain>
        <strain evidence="3 4">DSM 44781</strain>
    </source>
</reference>
<dbReference type="Pfam" id="PF03621">
    <property type="entry name" value="MbtH"/>
    <property type="match status" value="1"/>
</dbReference>
<accession>A0A3N4RTK7</accession>
<accession>A0A8G1XDD5</accession>
<dbReference type="Proteomes" id="UP000267408">
    <property type="component" value="Unassembled WGS sequence"/>
</dbReference>
<keyword evidence="4" id="KW-1185">Reference proteome</keyword>
<evidence type="ECO:0000313" key="5">
    <source>
        <dbReference type="Proteomes" id="UP000267408"/>
    </source>
</evidence>
<protein>
    <submittedName>
        <fullName evidence="3">MbtH protein</fullName>
    </submittedName>
</protein>
<organism evidence="3 4">
    <name type="scientific">Kitasatospora cineracea</name>
    <dbReference type="NCBI Taxonomy" id="88074"/>
    <lineage>
        <taxon>Bacteria</taxon>
        <taxon>Bacillati</taxon>
        <taxon>Actinomycetota</taxon>
        <taxon>Actinomycetes</taxon>
        <taxon>Kitasatosporales</taxon>
        <taxon>Streptomycetaceae</taxon>
        <taxon>Kitasatospora</taxon>
    </lineage>
</organism>
<evidence type="ECO:0000313" key="4">
    <source>
        <dbReference type="Proteomes" id="UP000266906"/>
    </source>
</evidence>
<dbReference type="EMBL" id="RJVJ01000001">
    <property type="protein sequence ID" value="ROR46355.1"/>
    <property type="molecule type" value="Genomic_DNA"/>
</dbReference>
<dbReference type="SMART" id="SM00923">
    <property type="entry name" value="MbtH"/>
    <property type="match status" value="1"/>
</dbReference>
<dbReference type="InterPro" id="IPR005153">
    <property type="entry name" value="MbtH-like_dom"/>
</dbReference>
<proteinExistence type="predicted"/>
<dbReference type="AlphaFoldDB" id="A0A3N4RTK7"/>
<comment type="caution">
    <text evidence="3">The sequence shown here is derived from an EMBL/GenBank/DDBJ whole genome shotgun (WGS) entry which is preliminary data.</text>
</comment>
<name>A0A3N4RTK7_9ACTN</name>
<evidence type="ECO:0000259" key="1">
    <source>
        <dbReference type="SMART" id="SM00923"/>
    </source>
</evidence>
<dbReference type="Gene3D" id="3.90.820.10">
    <property type="entry name" value="Structural Genomics, Unknown Function 30-nov-00 1gh9 Mol_id"/>
    <property type="match status" value="1"/>
</dbReference>
<dbReference type="RefSeq" id="WP_162870089.1">
    <property type="nucleotide sequence ID" value="NZ_JBEYIY010000025.1"/>
</dbReference>
<dbReference type="SUPFAM" id="SSF160582">
    <property type="entry name" value="MbtH-like"/>
    <property type="match status" value="1"/>
</dbReference>
<dbReference type="EMBL" id="RKQG01000001">
    <property type="protein sequence ID" value="RPE36732.1"/>
    <property type="molecule type" value="Genomic_DNA"/>
</dbReference>
<evidence type="ECO:0000313" key="3">
    <source>
        <dbReference type="EMBL" id="RPE36732.1"/>
    </source>
</evidence>
<dbReference type="InterPro" id="IPR038020">
    <property type="entry name" value="MbtH-like_sf"/>
</dbReference>
<dbReference type="Proteomes" id="UP000266906">
    <property type="component" value="Unassembled WGS sequence"/>
</dbReference>